<feature type="region of interest" description="Disordered" evidence="1">
    <location>
        <begin position="94"/>
        <end position="120"/>
    </location>
</feature>
<accession>A0A7S4J4T2</accession>
<name>A0A7S4J4T2_9STRA</name>
<sequence>MSKWPTTIGNTQSRRPPRTQRKHPPSAAPALWLILSFAATSSRFPTSGTAAAFSPISIPTVSPLRRAERPRRDIFRNGGVSTKHIGSSFSIPVVESSSSDGDVRDGRRTSTTTTNILPPHPPPAHAYALAGVASAVAWIAVAAVVLSHHPDPRFADCAFRHNALTISQAFAFPLPAGWAAFRASMIYSADARTSDRVGEVASSSAAAATFRRLNLGMAAASAWLMASASFPRLFAFGYDLIRPGWLRTGAALAHGSTAILTLGAWWRCGFSSAAQATNLPSALLDRMGRLARGVAGALWCLGPRSPADDDPDDTRAGLAAQYGLCAAGLLWFSVLPVVSPYPLATIPTILGKRLSRPASAFTFLGGVVSYCIKDRLEKEEIDIDDDDDDSSADGRDEEMFAALRRGLTVGSSAHASLVLLKLAGADGGGLIFPGRGLWEVYPAMMAVPFSAAASVAVHALLIAAGCTRRRNRRRRSRRS</sequence>
<gene>
    <name evidence="3" type="ORF">OAUR00152_LOCUS21527</name>
</gene>
<dbReference type="EMBL" id="HBKQ01031623">
    <property type="protein sequence ID" value="CAE2251420.1"/>
    <property type="molecule type" value="Transcribed_RNA"/>
</dbReference>
<organism evidence="3">
    <name type="scientific">Odontella aurita</name>
    <dbReference type="NCBI Taxonomy" id="265563"/>
    <lineage>
        <taxon>Eukaryota</taxon>
        <taxon>Sar</taxon>
        <taxon>Stramenopiles</taxon>
        <taxon>Ochrophyta</taxon>
        <taxon>Bacillariophyta</taxon>
        <taxon>Mediophyceae</taxon>
        <taxon>Biddulphiophycidae</taxon>
        <taxon>Eupodiscales</taxon>
        <taxon>Odontellaceae</taxon>
        <taxon>Odontella</taxon>
    </lineage>
</organism>
<dbReference type="AlphaFoldDB" id="A0A7S4J4T2"/>
<evidence type="ECO:0000313" key="3">
    <source>
        <dbReference type="EMBL" id="CAE2251420.1"/>
    </source>
</evidence>
<protein>
    <submittedName>
        <fullName evidence="3">Uncharacterized protein</fullName>
    </submittedName>
</protein>
<feature type="compositionally biased region" description="Polar residues" evidence="1">
    <location>
        <begin position="1"/>
        <end position="14"/>
    </location>
</feature>
<keyword evidence="2" id="KW-0812">Transmembrane</keyword>
<feature type="region of interest" description="Disordered" evidence="1">
    <location>
        <begin position="1"/>
        <end position="26"/>
    </location>
</feature>
<keyword evidence="2" id="KW-0472">Membrane</keyword>
<reference evidence="3" key="1">
    <citation type="submission" date="2021-01" db="EMBL/GenBank/DDBJ databases">
        <authorList>
            <person name="Corre E."/>
            <person name="Pelletier E."/>
            <person name="Niang G."/>
            <person name="Scheremetjew M."/>
            <person name="Finn R."/>
            <person name="Kale V."/>
            <person name="Holt S."/>
            <person name="Cochrane G."/>
            <person name="Meng A."/>
            <person name="Brown T."/>
            <person name="Cohen L."/>
        </authorList>
    </citation>
    <scope>NUCLEOTIDE SEQUENCE</scope>
    <source>
        <strain evidence="3">Isolate 1302-5</strain>
    </source>
</reference>
<proteinExistence type="predicted"/>
<evidence type="ECO:0000256" key="1">
    <source>
        <dbReference type="SAM" id="MobiDB-lite"/>
    </source>
</evidence>
<keyword evidence="2" id="KW-1133">Transmembrane helix</keyword>
<evidence type="ECO:0000256" key="2">
    <source>
        <dbReference type="SAM" id="Phobius"/>
    </source>
</evidence>
<feature type="transmembrane region" description="Helical" evidence="2">
    <location>
        <begin position="445"/>
        <end position="467"/>
    </location>
</feature>
<feature type="compositionally biased region" description="Basic residues" evidence="1">
    <location>
        <begin position="15"/>
        <end position="24"/>
    </location>
</feature>